<dbReference type="STRING" id="33097.A0A150H242"/>
<feature type="compositionally biased region" description="Low complexity" evidence="1">
    <location>
        <begin position="144"/>
        <end position="161"/>
    </location>
</feature>
<evidence type="ECO:0008006" key="4">
    <source>
        <dbReference type="Google" id="ProtNLM"/>
    </source>
</evidence>
<evidence type="ECO:0000313" key="2">
    <source>
        <dbReference type="EMBL" id="KXZ55650.1"/>
    </source>
</evidence>
<dbReference type="AlphaFoldDB" id="A0A150H242"/>
<reference evidence="3" key="1">
    <citation type="journal article" date="2016" name="Nat. Commun.">
        <title>The Gonium pectorale genome demonstrates co-option of cell cycle regulation during the evolution of multicellularity.</title>
        <authorList>
            <person name="Hanschen E.R."/>
            <person name="Marriage T.N."/>
            <person name="Ferris P.J."/>
            <person name="Hamaji T."/>
            <person name="Toyoda A."/>
            <person name="Fujiyama A."/>
            <person name="Neme R."/>
            <person name="Noguchi H."/>
            <person name="Minakuchi Y."/>
            <person name="Suzuki M."/>
            <person name="Kawai-Toyooka H."/>
            <person name="Smith D.R."/>
            <person name="Sparks H."/>
            <person name="Anderson J."/>
            <person name="Bakaric R."/>
            <person name="Luria V."/>
            <person name="Karger A."/>
            <person name="Kirschner M.W."/>
            <person name="Durand P.M."/>
            <person name="Michod R.E."/>
            <person name="Nozaki H."/>
            <person name="Olson B.J."/>
        </authorList>
    </citation>
    <scope>NUCLEOTIDE SEQUENCE [LARGE SCALE GENOMIC DNA]</scope>
    <source>
        <strain evidence="3">NIES-2863</strain>
    </source>
</reference>
<dbReference type="PANTHER" id="PTHR46142:SF3">
    <property type="entry name" value="F18B13.24 PROTEIN"/>
    <property type="match status" value="1"/>
</dbReference>
<dbReference type="Gene3D" id="3.10.180.10">
    <property type="entry name" value="2,3-Dihydroxybiphenyl 1,2-Dioxygenase, domain 1"/>
    <property type="match status" value="1"/>
</dbReference>
<evidence type="ECO:0000256" key="1">
    <source>
        <dbReference type="SAM" id="MobiDB-lite"/>
    </source>
</evidence>
<dbReference type="OrthoDB" id="16820at2759"/>
<name>A0A150H242_GONPE</name>
<dbReference type="PANTHER" id="PTHR46142">
    <property type="match status" value="1"/>
</dbReference>
<feature type="region of interest" description="Disordered" evidence="1">
    <location>
        <begin position="144"/>
        <end position="168"/>
    </location>
</feature>
<protein>
    <recommendedName>
        <fullName evidence="4">VOC domain-containing protein</fullName>
    </recommendedName>
</protein>
<comment type="caution">
    <text evidence="2">The sequence shown here is derived from an EMBL/GenBank/DDBJ whole genome shotgun (WGS) entry which is preliminary data.</text>
</comment>
<sequence>MVVFASRSLVTLPRRGLLGSTQVKRPSSFEFEGAWLFNFGVGLHLIKGQPPSRPSKVVPKSCHLSFQASSLEEVESSLEAWGIDYVKNVFVEDGIQVGQLFFHDPDNNMIEVCNCDVLPVVPLTESNLACAARPLATAPLATQARSPLPFPAPSSSVSSGSDSEETQDRACSVASTSSACGTAIDHLTDRGTARRSHSFSNSSMSGFAAGLDLSAMSITTSDLDDWPAHGGGAASCGDCLAGAAKPGQPAVPCGLAVVTGSALSN</sequence>
<evidence type="ECO:0000313" key="3">
    <source>
        <dbReference type="Proteomes" id="UP000075714"/>
    </source>
</evidence>
<accession>A0A150H242</accession>
<keyword evidence="3" id="KW-1185">Reference proteome</keyword>
<organism evidence="2 3">
    <name type="scientific">Gonium pectorale</name>
    <name type="common">Green alga</name>
    <dbReference type="NCBI Taxonomy" id="33097"/>
    <lineage>
        <taxon>Eukaryota</taxon>
        <taxon>Viridiplantae</taxon>
        <taxon>Chlorophyta</taxon>
        <taxon>core chlorophytes</taxon>
        <taxon>Chlorophyceae</taxon>
        <taxon>CS clade</taxon>
        <taxon>Chlamydomonadales</taxon>
        <taxon>Volvocaceae</taxon>
        <taxon>Gonium</taxon>
    </lineage>
</organism>
<gene>
    <name evidence="2" type="ORF">GPECTOR_2g1200</name>
</gene>
<dbReference type="InterPro" id="IPR029068">
    <property type="entry name" value="Glyas_Bleomycin-R_OHBP_Dase"/>
</dbReference>
<dbReference type="EMBL" id="LSYV01000003">
    <property type="protein sequence ID" value="KXZ55650.1"/>
    <property type="molecule type" value="Genomic_DNA"/>
</dbReference>
<dbReference type="Proteomes" id="UP000075714">
    <property type="component" value="Unassembled WGS sequence"/>
</dbReference>
<dbReference type="SUPFAM" id="SSF54593">
    <property type="entry name" value="Glyoxalase/Bleomycin resistance protein/Dihydroxybiphenyl dioxygenase"/>
    <property type="match status" value="1"/>
</dbReference>
<proteinExistence type="predicted"/>